<evidence type="ECO:0000313" key="2">
    <source>
        <dbReference type="Proteomes" id="UP001212997"/>
    </source>
</evidence>
<name>A0AAD5YK60_9APHY</name>
<protein>
    <submittedName>
        <fullName evidence="1">Uncharacterized protein</fullName>
    </submittedName>
</protein>
<dbReference type="Proteomes" id="UP001212997">
    <property type="component" value="Unassembled WGS sequence"/>
</dbReference>
<keyword evidence="2" id="KW-1185">Reference proteome</keyword>
<sequence>MYHPDRPKSHEIQVGDVGLIDMTVGDCIILFNAARPKDDDLNREKLARHTFQYEPLPLGELAPDDRFSQLLPGGRYFSTCVQEQQIQAHIGAQTLAGGGGEFGYEYSCKTSSGAVLLLESEGEQSGLRDLAMLRKYTAENYKKWQSHARRRGFISRSVFKGPFLIKSHVKTSGWHISVMEATKEHTRTIRATANALVANSSLTFSPHQSYTTGTPPHSGRDVVQDQKSQCVFVSYYRAKSRVLPASPKVIKAGAGPDHPGDMDNSPPQGPEVASFTLDSEMDDCAVANDQWDAEFEEPDEYLDVLLEYLLANTIADTAVACHDDLIGLCERSTGFHHSQGMGSLEDFRIHLLTQGIEGLSPKRLDYFQYGSGDESGLAVSLIDDTESPVKESASQERIHSLESIRKNGHKIQQVPSHIPWRTLTRRFAQYKLSQWNPFRLLDHWAHNPTLSVEIGRA</sequence>
<proteinExistence type="predicted"/>
<accession>A0AAD5YK60</accession>
<dbReference type="EMBL" id="JANAWD010000048">
    <property type="protein sequence ID" value="KAJ3489308.1"/>
    <property type="molecule type" value="Genomic_DNA"/>
</dbReference>
<comment type="caution">
    <text evidence="1">The sequence shown here is derived from an EMBL/GenBank/DDBJ whole genome shotgun (WGS) entry which is preliminary data.</text>
</comment>
<evidence type="ECO:0000313" key="1">
    <source>
        <dbReference type="EMBL" id="KAJ3489308.1"/>
    </source>
</evidence>
<organism evidence="1 2">
    <name type="scientific">Meripilus lineatus</name>
    <dbReference type="NCBI Taxonomy" id="2056292"/>
    <lineage>
        <taxon>Eukaryota</taxon>
        <taxon>Fungi</taxon>
        <taxon>Dikarya</taxon>
        <taxon>Basidiomycota</taxon>
        <taxon>Agaricomycotina</taxon>
        <taxon>Agaricomycetes</taxon>
        <taxon>Polyporales</taxon>
        <taxon>Meripilaceae</taxon>
        <taxon>Meripilus</taxon>
    </lineage>
</organism>
<dbReference type="AlphaFoldDB" id="A0AAD5YK60"/>
<reference evidence="1" key="1">
    <citation type="submission" date="2022-07" db="EMBL/GenBank/DDBJ databases">
        <title>Genome Sequence of Physisporinus lineatus.</title>
        <authorList>
            <person name="Buettner E."/>
        </authorList>
    </citation>
    <scope>NUCLEOTIDE SEQUENCE</scope>
    <source>
        <strain evidence="1">VT162</strain>
    </source>
</reference>
<gene>
    <name evidence="1" type="ORF">NLI96_g2215</name>
</gene>